<evidence type="ECO:0000313" key="2">
    <source>
        <dbReference type="EMBL" id="ABW01851.1"/>
    </source>
</evidence>
<accession>A8MDJ5</accession>
<name>A8MDJ5_CALMQ</name>
<dbReference type="OrthoDB" id="1266at2157"/>
<organism evidence="2 3">
    <name type="scientific">Caldivirga maquilingensis (strain ATCC 700844 / DSM 13496 / JCM 10307 / IC-167)</name>
    <dbReference type="NCBI Taxonomy" id="397948"/>
    <lineage>
        <taxon>Archaea</taxon>
        <taxon>Thermoproteota</taxon>
        <taxon>Thermoprotei</taxon>
        <taxon>Thermoproteales</taxon>
        <taxon>Thermoproteaceae</taxon>
        <taxon>Caldivirga</taxon>
    </lineage>
</organism>
<dbReference type="PANTHER" id="PTHR39081">
    <property type="entry name" value="MUT7-C DOMAIN-CONTAINING PROTEIN"/>
    <property type="match status" value="1"/>
</dbReference>
<evidence type="ECO:0000313" key="3">
    <source>
        <dbReference type="Proteomes" id="UP000001137"/>
    </source>
</evidence>
<dbReference type="KEGG" id="cma:Cmaq_1020"/>
<dbReference type="RefSeq" id="WP_012186070.1">
    <property type="nucleotide sequence ID" value="NC_009954.1"/>
</dbReference>
<dbReference type="PANTHER" id="PTHR39081:SF1">
    <property type="entry name" value="MUT7-C RNASE DOMAIN-CONTAINING PROTEIN"/>
    <property type="match status" value="1"/>
</dbReference>
<dbReference type="Proteomes" id="UP000001137">
    <property type="component" value="Chromosome"/>
</dbReference>
<dbReference type="EMBL" id="CP000852">
    <property type="protein sequence ID" value="ABW01851.1"/>
    <property type="molecule type" value="Genomic_DNA"/>
</dbReference>
<dbReference type="Pfam" id="PF01927">
    <property type="entry name" value="Mut7-C"/>
    <property type="match status" value="1"/>
</dbReference>
<dbReference type="HOGENOM" id="CLU_112469_0_0_2"/>
<dbReference type="AlphaFoldDB" id="A8MDJ5"/>
<dbReference type="eggNOG" id="arCOG04290">
    <property type="taxonomic scope" value="Archaea"/>
</dbReference>
<dbReference type="InterPro" id="IPR002782">
    <property type="entry name" value="Mut7-C_RNAse_dom"/>
</dbReference>
<feature type="domain" description="Mut7-C RNAse" evidence="1">
    <location>
        <begin position="18"/>
        <end position="153"/>
    </location>
</feature>
<gene>
    <name evidence="2" type="ordered locus">Cmaq_1020</name>
</gene>
<dbReference type="STRING" id="397948.Cmaq_1020"/>
<dbReference type="GeneID" id="5710129"/>
<evidence type="ECO:0000259" key="1">
    <source>
        <dbReference type="Pfam" id="PF01927"/>
    </source>
</evidence>
<keyword evidence="3" id="KW-1185">Reference proteome</keyword>
<protein>
    <recommendedName>
        <fullName evidence="1">Mut7-C RNAse domain-containing protein</fullName>
    </recommendedName>
</protein>
<proteinExistence type="predicted"/>
<reference evidence="2 3" key="1">
    <citation type="submission" date="2007-10" db="EMBL/GenBank/DDBJ databases">
        <title>Complete sequence of Caldivirga maquilingensis IC-167.</title>
        <authorList>
            <consortium name="US DOE Joint Genome Institute"/>
            <person name="Copeland A."/>
            <person name="Lucas S."/>
            <person name="Lapidus A."/>
            <person name="Barry K."/>
            <person name="Glavina del Rio T."/>
            <person name="Dalin E."/>
            <person name="Tice H."/>
            <person name="Pitluck S."/>
            <person name="Saunders E."/>
            <person name="Brettin T."/>
            <person name="Bruce D."/>
            <person name="Detter J.C."/>
            <person name="Han C."/>
            <person name="Schmutz J."/>
            <person name="Larimer F."/>
            <person name="Land M."/>
            <person name="Hauser L."/>
            <person name="Kyrpides N."/>
            <person name="Ivanova N."/>
            <person name="Biddle J.F."/>
            <person name="Zhang Z."/>
            <person name="Fitz-Gibbon S.T."/>
            <person name="Lowe T.M."/>
            <person name="Saltikov C."/>
            <person name="House C.H."/>
            <person name="Richardson P."/>
        </authorList>
    </citation>
    <scope>NUCLEOTIDE SEQUENCE [LARGE SCALE GENOMIC DNA]</scope>
    <source>
        <strain evidence="3">ATCC 700844 / DSM 13496 / JCM 10307 / IC-167</strain>
    </source>
</reference>
<sequence length="180" mass="20023">MRAIGLVKPCEVTRGIVYVDSMLGWLSRWLRMIGVMTIYRDDFSDDELAGLGGLVITRDRGLFNRRRGDTLLLLTDNHVHWLVASLMVLNVKPIIGDNSLCPVCGGRLIKVDSRNAAGEVPVNVIKRNPTLLKCESCGKYYWVGSHHRGIGRTLNMVNELISKCSIKHNGSECLVSCLTL</sequence>